<organism evidence="2">
    <name type="scientific">viral metagenome</name>
    <dbReference type="NCBI Taxonomy" id="1070528"/>
    <lineage>
        <taxon>unclassified sequences</taxon>
        <taxon>metagenomes</taxon>
        <taxon>organismal metagenomes</taxon>
    </lineage>
</organism>
<proteinExistence type="predicted"/>
<dbReference type="EMBL" id="MN739832">
    <property type="protein sequence ID" value="QHT73814.1"/>
    <property type="molecule type" value="Genomic_DNA"/>
</dbReference>
<dbReference type="AlphaFoldDB" id="A0A6C0GZT2"/>
<keyword evidence="1" id="KW-0472">Membrane</keyword>
<reference evidence="2" key="1">
    <citation type="journal article" date="2020" name="Nature">
        <title>Giant virus diversity and host interactions through global metagenomics.</title>
        <authorList>
            <person name="Schulz F."/>
            <person name="Roux S."/>
            <person name="Paez-Espino D."/>
            <person name="Jungbluth S."/>
            <person name="Walsh D.A."/>
            <person name="Denef V.J."/>
            <person name="McMahon K.D."/>
            <person name="Konstantinidis K.T."/>
            <person name="Eloe-Fadrosh E.A."/>
            <person name="Kyrpides N.C."/>
            <person name="Woyke T."/>
        </authorList>
    </citation>
    <scope>NUCLEOTIDE SEQUENCE</scope>
    <source>
        <strain evidence="2">GVMAG-M-3300023179-4</strain>
    </source>
</reference>
<name>A0A6C0GZT2_9ZZZZ</name>
<keyword evidence="1" id="KW-1133">Transmembrane helix</keyword>
<feature type="transmembrane region" description="Helical" evidence="1">
    <location>
        <begin position="12"/>
        <end position="36"/>
    </location>
</feature>
<protein>
    <submittedName>
        <fullName evidence="2">Uncharacterized protein</fullName>
    </submittedName>
</protein>
<keyword evidence="1" id="KW-0812">Transmembrane</keyword>
<accession>A0A6C0GZT2</accession>
<evidence type="ECO:0000256" key="1">
    <source>
        <dbReference type="SAM" id="Phobius"/>
    </source>
</evidence>
<evidence type="ECO:0000313" key="2">
    <source>
        <dbReference type="EMBL" id="QHT73814.1"/>
    </source>
</evidence>
<sequence length="65" mass="7602">MTFILDTSIAYLIYMLIFSACILLIYCVGFIIYIIYNTIKKEEDNKTKNDNSENELLLNNTENII</sequence>